<dbReference type="NCBIfam" id="TIGR00182">
    <property type="entry name" value="plsX"/>
    <property type="match status" value="1"/>
</dbReference>
<comment type="subunit">
    <text evidence="9 10">Homodimer. Probably interacts with PlsY.</text>
</comment>
<dbReference type="GO" id="GO:0043811">
    <property type="term" value="F:phosphate:acyl-[acyl carrier protein] acyltransferase activity"/>
    <property type="evidence" value="ECO:0007669"/>
    <property type="project" value="UniProtKB-UniRule"/>
</dbReference>
<keyword evidence="4 10" id="KW-0808">Transferase</keyword>
<comment type="caution">
    <text evidence="11">The sequence shown here is derived from an EMBL/GenBank/DDBJ whole genome shotgun (WGS) entry which is preliminary data.</text>
</comment>
<reference evidence="11" key="1">
    <citation type="submission" date="2023-03" db="EMBL/GenBank/DDBJ databases">
        <title>Stygiobacter electus gen. nov., sp. nov., facultatively anaerobic thermotolerant bacterium of the class Ignavibacteria from a well of Yessentuki mineral water deposit.</title>
        <authorList>
            <person name="Podosokorskaya O.A."/>
            <person name="Elcheninov A.G."/>
            <person name="Petrova N.F."/>
            <person name="Zavarzina D.G."/>
            <person name="Kublanov I.V."/>
            <person name="Merkel A.Y."/>
        </authorList>
    </citation>
    <scope>NUCLEOTIDE SEQUENCE</scope>
    <source>
        <strain evidence="11">09-Me</strain>
    </source>
</reference>
<comment type="subcellular location">
    <subcellularLocation>
        <location evidence="10">Cytoplasm</location>
    </subcellularLocation>
    <text evidence="10">Associated with the membrane possibly through PlsY.</text>
</comment>
<evidence type="ECO:0000256" key="7">
    <source>
        <dbReference type="ARBA" id="ARBA00023264"/>
    </source>
</evidence>
<dbReference type="PANTHER" id="PTHR30100:SF1">
    <property type="entry name" value="PHOSPHATE ACYLTRANSFERASE"/>
    <property type="match status" value="1"/>
</dbReference>
<dbReference type="EC" id="2.3.1.274" evidence="8 10"/>
<dbReference type="AlphaFoldDB" id="A0AAE3P1S2"/>
<evidence type="ECO:0000256" key="6">
    <source>
        <dbReference type="ARBA" id="ARBA00023209"/>
    </source>
</evidence>
<dbReference type="HAMAP" id="MF_00019">
    <property type="entry name" value="PlsX"/>
    <property type="match status" value="1"/>
</dbReference>
<gene>
    <name evidence="10 11" type="primary">plsX</name>
    <name evidence="11" type="ORF">P0M35_10025</name>
</gene>
<evidence type="ECO:0000256" key="9">
    <source>
        <dbReference type="ARBA" id="ARBA00046608"/>
    </source>
</evidence>
<keyword evidence="7 10" id="KW-1208">Phospholipid metabolism</keyword>
<evidence type="ECO:0000256" key="8">
    <source>
        <dbReference type="ARBA" id="ARBA00024069"/>
    </source>
</evidence>
<dbReference type="SUPFAM" id="SSF53659">
    <property type="entry name" value="Isocitrate/Isopropylmalate dehydrogenase-like"/>
    <property type="match status" value="1"/>
</dbReference>
<evidence type="ECO:0000313" key="12">
    <source>
        <dbReference type="Proteomes" id="UP001221302"/>
    </source>
</evidence>
<dbReference type="InterPro" id="IPR003664">
    <property type="entry name" value="FA_synthesis"/>
</dbReference>
<keyword evidence="11" id="KW-0012">Acyltransferase</keyword>
<proteinExistence type="inferred from homology"/>
<comment type="similarity">
    <text evidence="10">Belongs to the PlsX family.</text>
</comment>
<dbReference type="Pfam" id="PF02504">
    <property type="entry name" value="FA_synthesis"/>
    <property type="match status" value="1"/>
</dbReference>
<keyword evidence="2 10" id="KW-0963">Cytoplasm</keyword>
<dbReference type="PANTHER" id="PTHR30100">
    <property type="entry name" value="FATTY ACID/PHOSPHOLIPID SYNTHESIS PROTEIN PLSX"/>
    <property type="match status" value="1"/>
</dbReference>
<evidence type="ECO:0000256" key="2">
    <source>
        <dbReference type="ARBA" id="ARBA00022490"/>
    </source>
</evidence>
<evidence type="ECO:0000256" key="3">
    <source>
        <dbReference type="ARBA" id="ARBA00022516"/>
    </source>
</evidence>
<comment type="catalytic activity">
    <reaction evidence="1 10">
        <text>a fatty acyl-[ACP] + phosphate = an acyl phosphate + holo-[ACP]</text>
        <dbReference type="Rhea" id="RHEA:42292"/>
        <dbReference type="Rhea" id="RHEA-COMP:9685"/>
        <dbReference type="Rhea" id="RHEA-COMP:14125"/>
        <dbReference type="ChEBI" id="CHEBI:43474"/>
        <dbReference type="ChEBI" id="CHEBI:59918"/>
        <dbReference type="ChEBI" id="CHEBI:64479"/>
        <dbReference type="ChEBI" id="CHEBI:138651"/>
        <dbReference type="EC" id="2.3.1.274"/>
    </reaction>
</comment>
<keyword evidence="3 10" id="KW-0444">Lipid biosynthesis</keyword>
<sequence>MNDSNTKKCRIAVDALGGDFAPKHEIIGSLNALKESNDFELILVGNKDKILQTAKDENLSIDENIIYHAPEIINMHDKPIDAIKNKPNSSIVVSAKLVKENKADAFVSAGNTGAVAAVSTLLMGRLPNVERPTIGSFFPSKNNATFVFDVGAFVDVKPNHLFGYAILANIFVKELYNIENPSIALLSVGEEDEKGNKLVKETAQLLRNSNLNFIGNVEGRDILNGKCNIILCDGFVGNILLKFGESVPGFMKHLLKQHADKNIFEKIKIGLFKNTLKKALSPLNPDLYGGVPLLGINGITIIGHGSSSPLAIKNMILRAKEMYNKNLLSKFEDSLKNYAEKK</sequence>
<dbReference type="GO" id="GO:0008654">
    <property type="term" value="P:phospholipid biosynthetic process"/>
    <property type="evidence" value="ECO:0007669"/>
    <property type="project" value="UniProtKB-KW"/>
</dbReference>
<keyword evidence="12" id="KW-1185">Reference proteome</keyword>
<keyword evidence="6 10" id="KW-0594">Phospholipid biosynthesis</keyword>
<dbReference type="Gene3D" id="3.40.718.10">
    <property type="entry name" value="Isopropylmalate Dehydrogenase"/>
    <property type="match status" value="1"/>
</dbReference>
<evidence type="ECO:0000256" key="4">
    <source>
        <dbReference type="ARBA" id="ARBA00022679"/>
    </source>
</evidence>
<dbReference type="GO" id="GO:0005737">
    <property type="term" value="C:cytoplasm"/>
    <property type="evidence" value="ECO:0007669"/>
    <property type="project" value="UniProtKB-SubCell"/>
</dbReference>
<evidence type="ECO:0000256" key="10">
    <source>
        <dbReference type="HAMAP-Rule" id="MF_00019"/>
    </source>
</evidence>
<comment type="function">
    <text evidence="10">Catalyzes the reversible formation of acyl-phosphate (acyl-PO(4)) from acyl-[acyl-carrier-protein] (acyl-ACP). This enzyme utilizes acyl-ACP as fatty acyl donor, but not acyl-CoA.</text>
</comment>
<organism evidence="11 12">
    <name type="scientific">Stygiobacter electus</name>
    <dbReference type="NCBI Taxonomy" id="3032292"/>
    <lineage>
        <taxon>Bacteria</taxon>
        <taxon>Pseudomonadati</taxon>
        <taxon>Ignavibacteriota</taxon>
        <taxon>Ignavibacteria</taxon>
        <taxon>Ignavibacteriales</taxon>
        <taxon>Melioribacteraceae</taxon>
        <taxon>Stygiobacter</taxon>
    </lineage>
</organism>
<dbReference type="Proteomes" id="UP001221302">
    <property type="component" value="Unassembled WGS sequence"/>
</dbReference>
<evidence type="ECO:0000256" key="5">
    <source>
        <dbReference type="ARBA" id="ARBA00023098"/>
    </source>
</evidence>
<dbReference type="GO" id="GO:0006633">
    <property type="term" value="P:fatty acid biosynthetic process"/>
    <property type="evidence" value="ECO:0007669"/>
    <property type="project" value="UniProtKB-UniRule"/>
</dbReference>
<evidence type="ECO:0000313" key="11">
    <source>
        <dbReference type="EMBL" id="MDF1612489.1"/>
    </source>
</evidence>
<accession>A0AAE3P1S2</accession>
<evidence type="ECO:0000256" key="1">
    <source>
        <dbReference type="ARBA" id="ARBA00001232"/>
    </source>
</evidence>
<dbReference type="InterPro" id="IPR012281">
    <property type="entry name" value="Phospholipid_synth_PlsX-like"/>
</dbReference>
<dbReference type="RefSeq" id="WP_321536260.1">
    <property type="nucleotide sequence ID" value="NZ_JARGDL010000014.1"/>
</dbReference>
<name>A0AAE3P1S2_9BACT</name>
<dbReference type="EMBL" id="JARGDL010000014">
    <property type="protein sequence ID" value="MDF1612489.1"/>
    <property type="molecule type" value="Genomic_DNA"/>
</dbReference>
<protein>
    <recommendedName>
        <fullName evidence="8 10">Phosphate acyltransferase</fullName>
        <ecNumber evidence="8 10">2.3.1.274</ecNumber>
    </recommendedName>
    <alternativeName>
        <fullName evidence="10">Acyl-ACP phosphotransacylase</fullName>
    </alternativeName>
    <alternativeName>
        <fullName evidence="10">Acyl-[acyl-carrier-protein]--phosphate acyltransferase</fullName>
    </alternativeName>
    <alternativeName>
        <fullName evidence="10">Phosphate-acyl-ACP acyltransferase</fullName>
    </alternativeName>
</protein>
<comment type="pathway">
    <text evidence="10">Lipid metabolism; phospholipid metabolism.</text>
</comment>
<keyword evidence="5 10" id="KW-0443">Lipid metabolism</keyword>
<dbReference type="PIRSF" id="PIRSF002465">
    <property type="entry name" value="Phsphlp_syn_PlsX"/>
    <property type="match status" value="1"/>
</dbReference>